<evidence type="ECO:0000256" key="3">
    <source>
        <dbReference type="ARBA" id="ARBA00022741"/>
    </source>
</evidence>
<dbReference type="Gene3D" id="3.90.320.10">
    <property type="match status" value="1"/>
</dbReference>
<keyword evidence="2" id="KW-0540">Nuclease</keyword>
<dbReference type="RefSeq" id="WP_249480601.1">
    <property type="nucleotide sequence ID" value="NZ_CP097218.1"/>
</dbReference>
<feature type="compositionally biased region" description="Basic and acidic residues" evidence="16">
    <location>
        <begin position="78"/>
        <end position="87"/>
    </location>
</feature>
<dbReference type="InterPro" id="IPR011604">
    <property type="entry name" value="PDDEXK-like_dom_sf"/>
</dbReference>
<comment type="similarity">
    <text evidence="1">Belongs to the helicase family. UvrD subfamily.</text>
</comment>
<keyword evidence="6 15" id="KW-0347">Helicase</keyword>
<gene>
    <name evidence="19" type="ORF">M4486_07900</name>
</gene>
<reference evidence="19" key="1">
    <citation type="submission" date="2022-05" db="EMBL/GenBank/DDBJ databases">
        <title>Genomic analysis of Brachybacterium sp. CBA3104.</title>
        <authorList>
            <person name="Roh S.W."/>
            <person name="Kim Y.B."/>
            <person name="Kim Y."/>
        </authorList>
    </citation>
    <scope>NUCLEOTIDE SEQUENCE</scope>
    <source>
        <strain evidence="19">CBA3104</strain>
    </source>
</reference>
<dbReference type="SUPFAM" id="SSF52540">
    <property type="entry name" value="P-loop containing nucleoside triphosphate hydrolases"/>
    <property type="match status" value="1"/>
</dbReference>
<dbReference type="InterPro" id="IPR014016">
    <property type="entry name" value="UvrD-like_ATP-bd"/>
</dbReference>
<feature type="domain" description="UvrD-like helicase C-terminal" evidence="18">
    <location>
        <begin position="364"/>
        <end position="727"/>
    </location>
</feature>
<evidence type="ECO:0000256" key="9">
    <source>
        <dbReference type="ARBA" id="ARBA00023125"/>
    </source>
</evidence>
<sequence length="1184" mass="123499">MQKTEAGPGIGELRVLPPDPRRLPALLRPQDLDPTQREALDAFLGGSDVLVHGAPGTGRTALALAAALARTSAVARGGARDEERDACGGEGAHGAAGGGDREREILLLSPRRAAADPLRDAVALAGGASDAGGPAVRVATPPAFGFALVRAAALEDGRGEPTLVTGAEQDALLGDLVLDRADWSLDVDAATRTLAGFRTELRDLITRAQELGIGPSALRRLGHRRGRTAWLDAADILREYLDVLDLQSQAALDAGPRLDSGALVRRAAGLVERLDPRLLPSAVIVDDAQDLTVAGVSLVLALARAGSRVLVTTCPDVMVDSFRGAVADAAARIEAGLPRAARTVLLSSAHRSATPRAALDALRGRLPLAGAPADVRRPAAGPPDGPSERVVPAGLSVLTASDPEEEGRAIAGALRDLHHRGDVPYDEMAVVCRSGGIVREVADMLARHGLAVTTPQRLPALREEPVVTDLLRIVELAVSGPATGAASARGTSPAADPTAEDLAPALTAAEAAQLLRGPFGDADDLRLRRIRRALLDARRAAPAEPAAPADPADTTDPADHEAPADPADPTASADPPTVTGSSALLARALVAEETPAGLEDGGRTATPVLRIRRMIRAVRDLGPAPAAADALWAAWEAAHLAEGWQRAALGEDAEDVDGARARLTSHRLDAVGALFAAVDRFTERRGQADALVFIDQIRTQAVAEDTLAPRAEAAGRVAVLTPAQLAGAERDTVVLARVQEGTWPNVRLRSTLFGAAELSLLGSRPDGEELPLEPAALRAVQRESVVADEVRLALSALTRARERVLVTAVDGGELAPSALVPLLQSRAGEGWLDPAVLTEDPGPAPDARRLVAALRRRLLDAEEASGSGTSAQAAVLLESLRAEGVPGTDPSTWYHQGPSVDEPVRQSGAQVRLSPSALERAHACPLAWLLERSGGSRPSGPAQLVGTAVHRLAQESPAGVAPDRVEDVVVRLHMLLRPLQLEDTWSGRRTLRRAEGSVRLLEDYLRTAPPAAAIEAPFEVTLGDVVLRGAIDRIEGEARASAEQDTGPHGAGQSPARKDIGSLRIVDLKTGRAAKRAADVEEDLQLGAYQSAVASGALAETLGEDAPQRLAGAQLVYVGTGAAKPVLRTQSALGAAEDPDWFHAIVEDTAREVSGARVTARRNAHCDNCAVRRICPLWAEGAEL</sequence>
<evidence type="ECO:0000256" key="11">
    <source>
        <dbReference type="ARBA" id="ARBA00023235"/>
    </source>
</evidence>
<keyword evidence="9" id="KW-0238">DNA-binding</keyword>
<keyword evidence="10" id="KW-0234">DNA repair</keyword>
<dbReference type="PROSITE" id="PS51217">
    <property type="entry name" value="UVRD_HELICASE_CTER"/>
    <property type="match status" value="1"/>
</dbReference>
<protein>
    <recommendedName>
        <fullName evidence="13">DNA 3'-5' helicase</fullName>
        <ecNumber evidence="13">5.6.2.4</ecNumber>
    </recommendedName>
</protein>
<dbReference type="EC" id="5.6.2.4" evidence="13"/>
<dbReference type="Gene3D" id="1.10.10.160">
    <property type="match status" value="1"/>
</dbReference>
<feature type="compositionally biased region" description="Low complexity" evidence="16">
    <location>
        <begin position="564"/>
        <end position="577"/>
    </location>
</feature>
<comment type="catalytic activity">
    <reaction evidence="14">
        <text>ATP + H2O = ADP + phosphate + H(+)</text>
        <dbReference type="Rhea" id="RHEA:13065"/>
        <dbReference type="ChEBI" id="CHEBI:15377"/>
        <dbReference type="ChEBI" id="CHEBI:15378"/>
        <dbReference type="ChEBI" id="CHEBI:30616"/>
        <dbReference type="ChEBI" id="CHEBI:43474"/>
        <dbReference type="ChEBI" id="CHEBI:456216"/>
        <dbReference type="EC" id="5.6.2.4"/>
    </reaction>
</comment>
<proteinExistence type="inferred from homology"/>
<evidence type="ECO:0000256" key="10">
    <source>
        <dbReference type="ARBA" id="ARBA00023204"/>
    </source>
</evidence>
<evidence type="ECO:0000256" key="15">
    <source>
        <dbReference type="PROSITE-ProRule" id="PRU00560"/>
    </source>
</evidence>
<evidence type="ECO:0000256" key="13">
    <source>
        <dbReference type="ARBA" id="ARBA00034808"/>
    </source>
</evidence>
<keyword evidence="3 15" id="KW-0547">Nucleotide-binding</keyword>
<keyword evidence="4" id="KW-0227">DNA damage</keyword>
<organism evidence="19 20">
    <name type="scientific">Brachybacterium kimchii</name>
    <dbReference type="NCBI Taxonomy" id="2942909"/>
    <lineage>
        <taxon>Bacteria</taxon>
        <taxon>Bacillati</taxon>
        <taxon>Actinomycetota</taxon>
        <taxon>Actinomycetes</taxon>
        <taxon>Micrococcales</taxon>
        <taxon>Dermabacteraceae</taxon>
        <taxon>Brachybacterium</taxon>
    </lineage>
</organism>
<feature type="region of interest" description="Disordered" evidence="16">
    <location>
        <begin position="75"/>
        <end position="101"/>
    </location>
</feature>
<evidence type="ECO:0000313" key="20">
    <source>
        <dbReference type="Proteomes" id="UP001055868"/>
    </source>
</evidence>
<dbReference type="EMBL" id="CP097218">
    <property type="protein sequence ID" value="UQN31190.1"/>
    <property type="molecule type" value="Genomic_DNA"/>
</dbReference>
<dbReference type="InterPro" id="IPR027417">
    <property type="entry name" value="P-loop_NTPase"/>
</dbReference>
<feature type="region of interest" description="Disordered" evidence="16">
    <location>
        <begin position="538"/>
        <end position="579"/>
    </location>
</feature>
<comment type="catalytic activity">
    <reaction evidence="12">
        <text>Couples ATP hydrolysis with the unwinding of duplex DNA by translocating in the 3'-5' direction.</text>
        <dbReference type="EC" id="5.6.2.4"/>
    </reaction>
</comment>
<dbReference type="InterPro" id="IPR014017">
    <property type="entry name" value="DNA_helicase_UvrD-like_C"/>
</dbReference>
<dbReference type="Pfam" id="PF12705">
    <property type="entry name" value="PDDEXK_1"/>
    <property type="match status" value="2"/>
</dbReference>
<evidence type="ECO:0000256" key="12">
    <source>
        <dbReference type="ARBA" id="ARBA00034617"/>
    </source>
</evidence>
<evidence type="ECO:0000256" key="6">
    <source>
        <dbReference type="ARBA" id="ARBA00022806"/>
    </source>
</evidence>
<dbReference type="Gene3D" id="1.10.486.10">
    <property type="entry name" value="PCRA, domain 4"/>
    <property type="match status" value="1"/>
</dbReference>
<dbReference type="InterPro" id="IPR038726">
    <property type="entry name" value="PDDEXK_AddAB-type"/>
</dbReference>
<dbReference type="InterPro" id="IPR000212">
    <property type="entry name" value="DNA_helicase_UvrD/REP"/>
</dbReference>
<keyword evidence="7" id="KW-0269">Exonuclease</keyword>
<accession>A0ABY4NCI5</accession>
<dbReference type="Gene3D" id="3.40.50.300">
    <property type="entry name" value="P-loop containing nucleotide triphosphate hydrolases"/>
    <property type="match status" value="3"/>
</dbReference>
<keyword evidence="8 15" id="KW-0067">ATP-binding</keyword>
<evidence type="ECO:0000256" key="1">
    <source>
        <dbReference type="ARBA" id="ARBA00009922"/>
    </source>
</evidence>
<keyword evidence="5 15" id="KW-0378">Hydrolase</keyword>
<evidence type="ECO:0000256" key="16">
    <source>
        <dbReference type="SAM" id="MobiDB-lite"/>
    </source>
</evidence>
<evidence type="ECO:0000256" key="5">
    <source>
        <dbReference type="ARBA" id="ARBA00022801"/>
    </source>
</evidence>
<feature type="binding site" evidence="15">
    <location>
        <begin position="53"/>
        <end position="60"/>
    </location>
    <ligand>
        <name>ATP</name>
        <dbReference type="ChEBI" id="CHEBI:30616"/>
    </ligand>
</feature>
<keyword evidence="20" id="KW-1185">Reference proteome</keyword>
<feature type="compositionally biased region" description="Low complexity" evidence="16">
    <location>
        <begin position="542"/>
        <end position="555"/>
    </location>
</feature>
<evidence type="ECO:0000259" key="17">
    <source>
        <dbReference type="PROSITE" id="PS51198"/>
    </source>
</evidence>
<dbReference type="PANTHER" id="PTHR11070:SF59">
    <property type="entry name" value="DNA 3'-5' HELICASE"/>
    <property type="match status" value="1"/>
</dbReference>
<dbReference type="PROSITE" id="PS51198">
    <property type="entry name" value="UVRD_HELICASE_ATP_BIND"/>
    <property type="match status" value="1"/>
</dbReference>
<evidence type="ECO:0000313" key="19">
    <source>
        <dbReference type="EMBL" id="UQN31190.1"/>
    </source>
</evidence>
<evidence type="ECO:0000256" key="14">
    <source>
        <dbReference type="ARBA" id="ARBA00048988"/>
    </source>
</evidence>
<evidence type="ECO:0000256" key="7">
    <source>
        <dbReference type="ARBA" id="ARBA00022839"/>
    </source>
</evidence>
<evidence type="ECO:0000259" key="18">
    <source>
        <dbReference type="PROSITE" id="PS51217"/>
    </source>
</evidence>
<evidence type="ECO:0000256" key="2">
    <source>
        <dbReference type="ARBA" id="ARBA00022722"/>
    </source>
</evidence>
<feature type="domain" description="UvrD-like helicase ATP-binding" evidence="17">
    <location>
        <begin position="32"/>
        <end position="353"/>
    </location>
</feature>
<evidence type="ECO:0000256" key="4">
    <source>
        <dbReference type="ARBA" id="ARBA00022763"/>
    </source>
</evidence>
<keyword evidence="11" id="KW-0413">Isomerase</keyword>
<dbReference type="InterPro" id="IPR013986">
    <property type="entry name" value="DExx_box_DNA_helicase_dom_sf"/>
</dbReference>
<name>A0ABY4NCI5_9MICO</name>
<dbReference type="Proteomes" id="UP001055868">
    <property type="component" value="Chromosome"/>
</dbReference>
<feature type="compositionally biased region" description="Gly residues" evidence="16">
    <location>
        <begin position="88"/>
        <end position="98"/>
    </location>
</feature>
<dbReference type="PANTHER" id="PTHR11070">
    <property type="entry name" value="UVRD / RECB / PCRA DNA HELICASE FAMILY MEMBER"/>
    <property type="match status" value="1"/>
</dbReference>
<feature type="region of interest" description="Disordered" evidence="16">
    <location>
        <begin position="1038"/>
        <end position="1057"/>
    </location>
</feature>
<evidence type="ECO:0000256" key="8">
    <source>
        <dbReference type="ARBA" id="ARBA00022840"/>
    </source>
</evidence>